<dbReference type="Proteomes" id="UP000823388">
    <property type="component" value="Chromosome 5N"/>
</dbReference>
<feature type="compositionally biased region" description="Basic and acidic residues" evidence="1">
    <location>
        <begin position="138"/>
        <end position="148"/>
    </location>
</feature>
<accession>A0A8T0RZD6</accession>
<dbReference type="AlphaFoldDB" id="A0A8T0RZD6"/>
<proteinExistence type="predicted"/>
<reference evidence="2" key="1">
    <citation type="submission" date="2020-05" db="EMBL/GenBank/DDBJ databases">
        <title>WGS assembly of Panicum virgatum.</title>
        <authorList>
            <person name="Lovell J.T."/>
            <person name="Jenkins J."/>
            <person name="Shu S."/>
            <person name="Juenger T.E."/>
            <person name="Schmutz J."/>
        </authorList>
    </citation>
    <scope>NUCLEOTIDE SEQUENCE</scope>
    <source>
        <strain evidence="2">AP13</strain>
    </source>
</reference>
<feature type="region of interest" description="Disordered" evidence="1">
    <location>
        <begin position="138"/>
        <end position="170"/>
    </location>
</feature>
<feature type="region of interest" description="Disordered" evidence="1">
    <location>
        <begin position="1"/>
        <end position="79"/>
    </location>
</feature>
<gene>
    <name evidence="2" type="ORF">PVAP13_5NG300500</name>
</gene>
<name>A0A8T0RZD6_PANVG</name>
<evidence type="ECO:0000313" key="2">
    <source>
        <dbReference type="EMBL" id="KAG2589903.1"/>
    </source>
</evidence>
<keyword evidence="3" id="KW-1185">Reference proteome</keyword>
<organism evidence="2 3">
    <name type="scientific">Panicum virgatum</name>
    <name type="common">Blackwell switchgrass</name>
    <dbReference type="NCBI Taxonomy" id="38727"/>
    <lineage>
        <taxon>Eukaryota</taxon>
        <taxon>Viridiplantae</taxon>
        <taxon>Streptophyta</taxon>
        <taxon>Embryophyta</taxon>
        <taxon>Tracheophyta</taxon>
        <taxon>Spermatophyta</taxon>
        <taxon>Magnoliopsida</taxon>
        <taxon>Liliopsida</taxon>
        <taxon>Poales</taxon>
        <taxon>Poaceae</taxon>
        <taxon>PACMAD clade</taxon>
        <taxon>Panicoideae</taxon>
        <taxon>Panicodae</taxon>
        <taxon>Paniceae</taxon>
        <taxon>Panicinae</taxon>
        <taxon>Panicum</taxon>
        <taxon>Panicum sect. Hiantes</taxon>
    </lineage>
</organism>
<dbReference type="EMBL" id="CM029046">
    <property type="protein sequence ID" value="KAG2589903.1"/>
    <property type="molecule type" value="Genomic_DNA"/>
</dbReference>
<feature type="compositionally biased region" description="Basic and acidic residues" evidence="1">
    <location>
        <begin position="47"/>
        <end position="69"/>
    </location>
</feature>
<comment type="caution">
    <text evidence="2">The sequence shown here is derived from an EMBL/GenBank/DDBJ whole genome shotgun (WGS) entry which is preliminary data.</text>
</comment>
<sequence>MQAGRVLSQARWANPRRKPVKRRSSARIAEAALCGVPARPSGAVSPQKERTSRDREAKGREGVDLRSRSEGAGAPPPAGLTCVRPWRRRLARRRPLACCCHQLPMDPQLPAIRSRLFSPLHENNEKSVQVSAAMVCPKSREGRLEQGRQLHKRKQRRQEQQDRTPPQETSKAIVVTVQEPYHLFIGACFIWGHISICFVRKKDMTAQWCFRLLKLELLTAQ</sequence>
<protein>
    <submittedName>
        <fullName evidence="2">Uncharacterized protein</fullName>
    </submittedName>
</protein>
<feature type="compositionally biased region" description="Basic residues" evidence="1">
    <location>
        <begin position="14"/>
        <end position="25"/>
    </location>
</feature>
<evidence type="ECO:0000313" key="3">
    <source>
        <dbReference type="Proteomes" id="UP000823388"/>
    </source>
</evidence>
<evidence type="ECO:0000256" key="1">
    <source>
        <dbReference type="SAM" id="MobiDB-lite"/>
    </source>
</evidence>